<evidence type="ECO:0000259" key="2">
    <source>
        <dbReference type="Pfam" id="PF12158"/>
    </source>
</evidence>
<evidence type="ECO:0000256" key="1">
    <source>
        <dbReference type="SAM" id="Phobius"/>
    </source>
</evidence>
<dbReference type="RefSeq" id="WP_130968773.1">
    <property type="nucleotide sequence ID" value="NZ_SIXI01000006.1"/>
</dbReference>
<accession>A0A4Q9H0U5</accession>
<gene>
    <name evidence="3" type="ORF">EYS42_13760</name>
</gene>
<name>A0A4Q9H0U5_9BURK</name>
<comment type="caution">
    <text evidence="3">The sequence shown here is derived from an EMBL/GenBank/DDBJ whole genome shotgun (WGS) entry which is preliminary data.</text>
</comment>
<keyword evidence="1" id="KW-1133">Transmembrane helix</keyword>
<feature type="transmembrane region" description="Helical" evidence="1">
    <location>
        <begin position="6"/>
        <end position="23"/>
    </location>
</feature>
<evidence type="ECO:0000313" key="3">
    <source>
        <dbReference type="EMBL" id="TBO28682.1"/>
    </source>
</evidence>
<dbReference type="Proteomes" id="UP000292120">
    <property type="component" value="Unassembled WGS sequence"/>
</dbReference>
<keyword evidence="1" id="KW-0472">Membrane</keyword>
<dbReference type="OrthoDB" id="8907046at2"/>
<dbReference type="Pfam" id="PF12158">
    <property type="entry name" value="DUF3592"/>
    <property type="match status" value="1"/>
</dbReference>
<proteinExistence type="predicted"/>
<dbReference type="AlphaFoldDB" id="A0A4Q9H0U5"/>
<dbReference type="EMBL" id="SIXI01000006">
    <property type="protein sequence ID" value="TBO28682.1"/>
    <property type="molecule type" value="Genomic_DNA"/>
</dbReference>
<keyword evidence="4" id="KW-1185">Reference proteome</keyword>
<organism evidence="3 4">
    <name type="scientific">Aquabacterium lacunae</name>
    <dbReference type="NCBI Taxonomy" id="2528630"/>
    <lineage>
        <taxon>Bacteria</taxon>
        <taxon>Pseudomonadati</taxon>
        <taxon>Pseudomonadota</taxon>
        <taxon>Betaproteobacteria</taxon>
        <taxon>Burkholderiales</taxon>
        <taxon>Aquabacterium</taxon>
    </lineage>
</organism>
<sequence>MDTDSLFKAVMAAALLAVGLFLWRNWQDRQASTQWPSVNGVIERCEAFPHLQDPHQEGAHPQWRLDLRYRYEVGGQSHTGTRLGAMARHYPDEAAVRAVCERYPVGTRVKVFHDPAHPDRSVLEPG</sequence>
<keyword evidence="1" id="KW-0812">Transmembrane</keyword>
<dbReference type="InterPro" id="IPR021994">
    <property type="entry name" value="DUF3592"/>
</dbReference>
<evidence type="ECO:0000313" key="4">
    <source>
        <dbReference type="Proteomes" id="UP000292120"/>
    </source>
</evidence>
<reference evidence="3 4" key="1">
    <citation type="submission" date="2019-02" db="EMBL/GenBank/DDBJ databases">
        <title>Aquabacterium sp. strain KMB7.</title>
        <authorList>
            <person name="Chen W.-M."/>
        </authorList>
    </citation>
    <scope>NUCLEOTIDE SEQUENCE [LARGE SCALE GENOMIC DNA]</scope>
    <source>
        <strain evidence="3 4">KMB7</strain>
    </source>
</reference>
<protein>
    <submittedName>
        <fullName evidence="3">DUF3592 domain-containing protein</fullName>
    </submittedName>
</protein>
<feature type="domain" description="DUF3592" evidence="2">
    <location>
        <begin position="54"/>
        <end position="126"/>
    </location>
</feature>